<evidence type="ECO:0000256" key="1">
    <source>
        <dbReference type="ARBA" id="ARBA00003815"/>
    </source>
</evidence>
<gene>
    <name evidence="6" type="primary">ef1b</name>
    <name evidence="8" type="ordered locus">Aboo_0892</name>
</gene>
<evidence type="ECO:0000313" key="8">
    <source>
        <dbReference type="EMBL" id="ADD08701.1"/>
    </source>
</evidence>
<dbReference type="RefSeq" id="WP_008086378.1">
    <property type="nucleotide sequence ID" value="NC_013926.1"/>
</dbReference>
<reference evidence="8" key="1">
    <citation type="submission" date="2010-02" db="EMBL/GenBank/DDBJ databases">
        <title>Complete sequence of Aciduliprofundum boonei T469.</title>
        <authorList>
            <consortium name="US DOE Joint Genome Institute"/>
            <person name="Lucas S."/>
            <person name="Copeland A."/>
            <person name="Lapidus A."/>
            <person name="Cheng J.-F."/>
            <person name="Bruce D."/>
            <person name="Goodwin L."/>
            <person name="Pitluck S."/>
            <person name="Saunders E."/>
            <person name="Detter J.C."/>
            <person name="Han C."/>
            <person name="Tapia R."/>
            <person name="Land M."/>
            <person name="Hauser L."/>
            <person name="Kyrpides N."/>
            <person name="Mikhailova N."/>
            <person name="Flores G."/>
            <person name="Reysenbach A.-L."/>
            <person name="Woyke T."/>
        </authorList>
    </citation>
    <scope>NUCLEOTIDE SEQUENCE</scope>
    <source>
        <strain evidence="8">T469</strain>
    </source>
</reference>
<keyword evidence="5 6" id="KW-0648">Protein biosynthesis</keyword>
<dbReference type="InterPro" id="IPR014717">
    <property type="entry name" value="Transl_elong_EF1B/ribsomal_bS6"/>
</dbReference>
<sequence length="88" mass="9749">MGDVLVTYKIMPEGVDVDFEKMKEEVKKKVGTLGKIAEFDLQPIAFGLKALVVKVIVKDEGGIADKIEEEFNKIENVQGVVIEEVTLI</sequence>
<dbReference type="InterPro" id="IPR004542">
    <property type="entry name" value="Transl_elong_EF1B_B_arc"/>
</dbReference>
<dbReference type="NCBIfam" id="TIGR00489">
    <property type="entry name" value="aEF-1_beta"/>
    <property type="match status" value="1"/>
</dbReference>
<accession>B5IGX6</accession>
<dbReference type="GeneID" id="8827842"/>
<name>B5IGX6_ACIB4</name>
<evidence type="ECO:0000256" key="3">
    <source>
        <dbReference type="ARBA" id="ARBA00017600"/>
    </source>
</evidence>
<evidence type="ECO:0000256" key="5">
    <source>
        <dbReference type="ARBA" id="ARBA00022917"/>
    </source>
</evidence>
<dbReference type="OrthoDB" id="84643at2157"/>
<dbReference type="GO" id="GO:0003746">
    <property type="term" value="F:translation elongation factor activity"/>
    <property type="evidence" value="ECO:0007669"/>
    <property type="project" value="UniProtKB-UniRule"/>
</dbReference>
<organism evidence="8 9">
    <name type="scientific">Aciduliprofundum boonei (strain DSM 19572 / T469)</name>
    <dbReference type="NCBI Taxonomy" id="439481"/>
    <lineage>
        <taxon>Archaea</taxon>
        <taxon>Methanobacteriati</taxon>
        <taxon>Thermoplasmatota</taxon>
        <taxon>DHVE2 group</taxon>
        <taxon>Candidatus Aciduliprofundum</taxon>
    </lineage>
</organism>
<dbReference type="InterPro" id="IPR014038">
    <property type="entry name" value="EF1B_bsu/dsu_GNE"/>
</dbReference>
<dbReference type="HAMAP" id="MF_00043">
    <property type="entry name" value="EF1_beta"/>
    <property type="match status" value="1"/>
</dbReference>
<comment type="similarity">
    <text evidence="2 6">Belongs to the EF-1-beta/EF-1-delta family.</text>
</comment>
<dbReference type="EMBL" id="CP001941">
    <property type="protein sequence ID" value="ADD08701.1"/>
    <property type="molecule type" value="Genomic_DNA"/>
</dbReference>
<dbReference type="SMART" id="SM00888">
    <property type="entry name" value="EF1_GNE"/>
    <property type="match status" value="1"/>
</dbReference>
<dbReference type="STRING" id="439481.Aboo_0892"/>
<dbReference type="Proteomes" id="UP000001400">
    <property type="component" value="Chromosome"/>
</dbReference>
<evidence type="ECO:0000256" key="6">
    <source>
        <dbReference type="HAMAP-Rule" id="MF_00043"/>
    </source>
</evidence>
<dbReference type="Pfam" id="PF00736">
    <property type="entry name" value="EF1_GNE"/>
    <property type="match status" value="1"/>
</dbReference>
<dbReference type="eggNOG" id="arCOG01988">
    <property type="taxonomic scope" value="Archaea"/>
</dbReference>
<dbReference type="Gene3D" id="3.30.70.60">
    <property type="match status" value="1"/>
</dbReference>
<evidence type="ECO:0000259" key="7">
    <source>
        <dbReference type="SMART" id="SM00888"/>
    </source>
</evidence>
<dbReference type="PANTHER" id="PTHR39647:SF1">
    <property type="entry name" value="ELONGATION FACTOR 1-BETA"/>
    <property type="match status" value="1"/>
</dbReference>
<dbReference type="KEGG" id="abi:Aboo_0892"/>
<dbReference type="PIRSF" id="PIRSF006521">
    <property type="entry name" value="Transl_elong_EF1B_B_arc"/>
    <property type="match status" value="1"/>
</dbReference>
<keyword evidence="4 6" id="KW-0251">Elongation factor</keyword>
<dbReference type="SUPFAM" id="SSF54984">
    <property type="entry name" value="eEF-1beta-like"/>
    <property type="match status" value="1"/>
</dbReference>
<dbReference type="NCBIfam" id="NF001670">
    <property type="entry name" value="PRK00435.1"/>
    <property type="match status" value="1"/>
</dbReference>
<evidence type="ECO:0000256" key="4">
    <source>
        <dbReference type="ARBA" id="ARBA00022768"/>
    </source>
</evidence>
<keyword evidence="9" id="KW-1185">Reference proteome</keyword>
<comment type="function">
    <text evidence="1 6">Promotes the exchange of GDP for GTP in EF-1-alpha/GDP, thus allowing the regeneration of EF-1-alpha/GTP that could then be used to form the ternary complex EF-1-alpha/GTP/AAtRNA.</text>
</comment>
<dbReference type="HOGENOM" id="CLU_165896_0_0_2"/>
<proteinExistence type="inferred from homology"/>
<feature type="domain" description="Translation elongation factor EF1B beta/delta subunit guanine nucleotide exchange" evidence="7">
    <location>
        <begin position="3"/>
        <end position="88"/>
    </location>
</feature>
<evidence type="ECO:0000313" key="9">
    <source>
        <dbReference type="Proteomes" id="UP000001400"/>
    </source>
</evidence>
<dbReference type="AlphaFoldDB" id="B5IGX6"/>
<dbReference type="PANTHER" id="PTHR39647">
    <property type="entry name" value="ELONGATION FACTOR 1-BETA"/>
    <property type="match status" value="1"/>
</dbReference>
<dbReference type="InterPro" id="IPR036219">
    <property type="entry name" value="eEF-1beta-like_sf"/>
</dbReference>
<protein>
    <recommendedName>
        <fullName evidence="3 6">Elongation factor 1-beta</fullName>
        <shortName evidence="6">EF-1-beta</shortName>
    </recommendedName>
    <alternativeName>
        <fullName evidence="6">aEF-1beta</fullName>
    </alternativeName>
</protein>
<evidence type="ECO:0000256" key="2">
    <source>
        <dbReference type="ARBA" id="ARBA00007411"/>
    </source>
</evidence>